<dbReference type="AlphaFoldDB" id="A0A6A4TJP7"/>
<evidence type="ECO:0000313" key="1">
    <source>
        <dbReference type="EMBL" id="KAF0045039.1"/>
    </source>
</evidence>
<evidence type="ECO:0000313" key="2">
    <source>
        <dbReference type="Proteomes" id="UP000438429"/>
    </source>
</evidence>
<organism evidence="1 2">
    <name type="scientific">Scophthalmus maximus</name>
    <name type="common">Turbot</name>
    <name type="synonym">Psetta maxima</name>
    <dbReference type="NCBI Taxonomy" id="52904"/>
    <lineage>
        <taxon>Eukaryota</taxon>
        <taxon>Metazoa</taxon>
        <taxon>Chordata</taxon>
        <taxon>Craniata</taxon>
        <taxon>Vertebrata</taxon>
        <taxon>Euteleostomi</taxon>
        <taxon>Actinopterygii</taxon>
        <taxon>Neopterygii</taxon>
        <taxon>Teleostei</taxon>
        <taxon>Neoteleostei</taxon>
        <taxon>Acanthomorphata</taxon>
        <taxon>Carangaria</taxon>
        <taxon>Pleuronectiformes</taxon>
        <taxon>Pleuronectoidei</taxon>
        <taxon>Scophthalmidae</taxon>
        <taxon>Scophthalmus</taxon>
    </lineage>
</organism>
<protein>
    <submittedName>
        <fullName evidence="1">Uncharacterized protein</fullName>
    </submittedName>
</protein>
<dbReference type="Proteomes" id="UP000438429">
    <property type="component" value="Unassembled WGS sequence"/>
</dbReference>
<name>A0A6A4TJP7_SCOMX</name>
<proteinExistence type="predicted"/>
<comment type="caution">
    <text evidence="1">The sequence shown here is derived from an EMBL/GenBank/DDBJ whole genome shotgun (WGS) entry which is preliminary data.</text>
</comment>
<sequence>MHATANTCTGTRPLNIHSHECGCWKKREAASVVNVLPRHTGLRDSLRIDSLTEMLTSSQDSFSHYSGSLRQRS</sequence>
<dbReference type="EMBL" id="VEVO01000002">
    <property type="protein sequence ID" value="KAF0045039.1"/>
    <property type="molecule type" value="Genomic_DNA"/>
</dbReference>
<gene>
    <name evidence="1" type="ORF">F2P81_001568</name>
</gene>
<reference evidence="1 2" key="1">
    <citation type="submission" date="2019-06" db="EMBL/GenBank/DDBJ databases">
        <title>Draft genomes of female and male turbot (Scophthalmus maximus).</title>
        <authorList>
            <person name="Xu H."/>
            <person name="Xu X.-W."/>
            <person name="Shao C."/>
            <person name="Chen S."/>
        </authorList>
    </citation>
    <scope>NUCLEOTIDE SEQUENCE [LARGE SCALE GENOMIC DNA]</scope>
    <source>
        <strain evidence="1">Ysfricsl-2016a</strain>
        <tissue evidence="1">Blood</tissue>
    </source>
</reference>
<accession>A0A6A4TJP7</accession>